<dbReference type="PROSITE" id="PS00624">
    <property type="entry name" value="GMC_OXRED_2"/>
    <property type="match status" value="1"/>
</dbReference>
<keyword evidence="2 3" id="KW-0274">FAD</keyword>
<dbReference type="PANTHER" id="PTHR11552:SF227">
    <property type="entry name" value="GLUCOSE DEHYDROGENASE [FAD, QUINONE]-LIKE PROTEIN"/>
    <property type="match status" value="1"/>
</dbReference>
<dbReference type="Pfam" id="PF05199">
    <property type="entry name" value="GMC_oxred_C"/>
    <property type="match status" value="1"/>
</dbReference>
<dbReference type="GO" id="GO:0016614">
    <property type="term" value="F:oxidoreductase activity, acting on CH-OH group of donors"/>
    <property type="evidence" value="ECO:0007669"/>
    <property type="project" value="InterPro"/>
</dbReference>
<evidence type="ECO:0000313" key="7">
    <source>
        <dbReference type="EMBL" id="PNF31843.1"/>
    </source>
</evidence>
<dbReference type="InParanoid" id="A0A2J7QTE5"/>
<organism evidence="7 8">
    <name type="scientific">Cryptotermes secundus</name>
    <dbReference type="NCBI Taxonomy" id="105785"/>
    <lineage>
        <taxon>Eukaryota</taxon>
        <taxon>Metazoa</taxon>
        <taxon>Ecdysozoa</taxon>
        <taxon>Arthropoda</taxon>
        <taxon>Hexapoda</taxon>
        <taxon>Insecta</taxon>
        <taxon>Pterygota</taxon>
        <taxon>Neoptera</taxon>
        <taxon>Polyneoptera</taxon>
        <taxon>Dictyoptera</taxon>
        <taxon>Blattodea</taxon>
        <taxon>Blattoidea</taxon>
        <taxon>Termitoidae</taxon>
        <taxon>Kalotermitidae</taxon>
        <taxon>Cryptotermitinae</taxon>
        <taxon>Cryptotermes</taxon>
    </lineage>
</organism>
<feature type="domain" description="Glucose-methanol-choline oxidoreductase N-terminal" evidence="5">
    <location>
        <begin position="119"/>
        <end position="142"/>
    </location>
</feature>
<keyword evidence="4" id="KW-0732">Signal</keyword>
<keyword evidence="3" id="KW-0285">Flavoprotein</keyword>
<feature type="binding site" evidence="2">
    <location>
        <position position="121"/>
    </location>
    <ligand>
        <name>FAD</name>
        <dbReference type="ChEBI" id="CHEBI:57692"/>
    </ligand>
</feature>
<proteinExistence type="inferred from homology"/>
<feature type="signal peptide" evidence="4">
    <location>
        <begin position="1"/>
        <end position="21"/>
    </location>
</feature>
<feature type="binding site" evidence="2">
    <location>
        <position position="261"/>
    </location>
    <ligand>
        <name>FAD</name>
        <dbReference type="ChEBI" id="CHEBI:57692"/>
    </ligand>
</feature>
<evidence type="ECO:0000313" key="8">
    <source>
        <dbReference type="Proteomes" id="UP000235965"/>
    </source>
</evidence>
<evidence type="ECO:0000256" key="2">
    <source>
        <dbReference type="PIRSR" id="PIRSR000137-2"/>
    </source>
</evidence>
<dbReference type="PIRSF" id="PIRSF000137">
    <property type="entry name" value="Alcohol_oxidase"/>
    <property type="match status" value="1"/>
</dbReference>
<evidence type="ECO:0000256" key="3">
    <source>
        <dbReference type="RuleBase" id="RU003968"/>
    </source>
</evidence>
<dbReference type="EMBL" id="NEVH01011195">
    <property type="protein sequence ID" value="PNF31843.1"/>
    <property type="molecule type" value="Genomic_DNA"/>
</dbReference>
<dbReference type="SUPFAM" id="SSF51905">
    <property type="entry name" value="FAD/NAD(P)-binding domain"/>
    <property type="match status" value="1"/>
</dbReference>
<dbReference type="PANTHER" id="PTHR11552">
    <property type="entry name" value="GLUCOSE-METHANOL-CHOLINE GMC OXIDOREDUCTASE"/>
    <property type="match status" value="1"/>
</dbReference>
<dbReference type="Proteomes" id="UP000235965">
    <property type="component" value="Unassembled WGS sequence"/>
</dbReference>
<dbReference type="STRING" id="105785.A0A2J7QTE5"/>
<comment type="caution">
    <text evidence="7">The sequence shown here is derived from an EMBL/GenBank/DDBJ whole genome shotgun (WGS) entry which is preliminary data.</text>
</comment>
<dbReference type="AlphaFoldDB" id="A0A2J7QTE5"/>
<comment type="similarity">
    <text evidence="1 3">Belongs to the GMC oxidoreductase family.</text>
</comment>
<dbReference type="OrthoDB" id="269227at2759"/>
<name>A0A2J7QTE5_9NEOP</name>
<reference evidence="7 8" key="1">
    <citation type="submission" date="2017-12" db="EMBL/GenBank/DDBJ databases">
        <title>Hemimetabolous genomes reveal molecular basis of termite eusociality.</title>
        <authorList>
            <person name="Harrison M.C."/>
            <person name="Jongepier E."/>
            <person name="Robertson H.M."/>
            <person name="Arning N."/>
            <person name="Bitard-Feildel T."/>
            <person name="Chao H."/>
            <person name="Childers C.P."/>
            <person name="Dinh H."/>
            <person name="Doddapaneni H."/>
            <person name="Dugan S."/>
            <person name="Gowin J."/>
            <person name="Greiner C."/>
            <person name="Han Y."/>
            <person name="Hu H."/>
            <person name="Hughes D.S.T."/>
            <person name="Huylmans A.-K."/>
            <person name="Kemena C."/>
            <person name="Kremer L.P.M."/>
            <person name="Lee S.L."/>
            <person name="Lopez-Ezquerra A."/>
            <person name="Mallet L."/>
            <person name="Monroy-Kuhn J.M."/>
            <person name="Moser A."/>
            <person name="Murali S.C."/>
            <person name="Muzny D.M."/>
            <person name="Otani S."/>
            <person name="Piulachs M.-D."/>
            <person name="Poelchau M."/>
            <person name="Qu J."/>
            <person name="Schaub F."/>
            <person name="Wada-Katsumata A."/>
            <person name="Worley K.C."/>
            <person name="Xie Q."/>
            <person name="Ylla G."/>
            <person name="Poulsen M."/>
            <person name="Gibbs R.A."/>
            <person name="Schal C."/>
            <person name="Richards S."/>
            <person name="Belles X."/>
            <person name="Korb J."/>
            <person name="Bornberg-Bauer E."/>
        </authorList>
    </citation>
    <scope>NUCLEOTIDE SEQUENCE [LARGE SCALE GENOMIC DNA]</scope>
    <source>
        <tissue evidence="7">Whole body</tissue>
    </source>
</reference>
<evidence type="ECO:0000256" key="4">
    <source>
        <dbReference type="SAM" id="SignalP"/>
    </source>
</evidence>
<evidence type="ECO:0000256" key="1">
    <source>
        <dbReference type="ARBA" id="ARBA00010790"/>
    </source>
</evidence>
<protein>
    <submittedName>
        <fullName evidence="7">Glucose dehydrogenase [FAD, quinone]</fullName>
    </submittedName>
</protein>
<sequence length="600" mass="66335">MGSLSCSAITSLQVLVGILNAFFKTQTPADLSSPAKLRDGETFDFIIAGGGTAGCVLASRLSEVPDWKVLLLEAGGEEPLEADIPAFGQNLKLSALDWQYWTQPQNTSCGGEACQWPRGKVLGGSSTINDMIYNRGNRLDYDHWSDLGNVGWDYENGVLPYFKKSEDNLDPDIARDIKYHSVGGYQSVGRFPYTDENVPNIIKGFQELGYKRVDFNGPHVTGVMHLQATQYKGERRSTNGAYLEPVRRLRNNIRVITNVRVTKILIDKGTKVAHGVEYVGEKDRRFRGKVYAKNDIIVSSGSINSPQLLMLSGIGPKETLETLNIPVIKDLKVGHNLHDHIGAFAVNYFVGNSTRPNSSRDFFRDATLYSRNQRTGPWSGIGSLSVVAYTNSRYANKSMDYPDIQFSTIPSVADSRDSGFCDVDVAVPWCYYNRITFMPAVLRPKCRGYLTINSSDPFARPLIYPNSFCDHQDLDVISDGFKAAVKLADTKVFKDNDFRLDKTPPAGCSHLQFGTDDYWVCAAIQTTHSNYHPVGTCKMGPPTDPDAVVDPQLRVYGVKRLRVIDSSIMPVITSGNTNAPSIMIGEKGADIVKKSYGIKL</sequence>
<feature type="chain" id="PRO_5014372674" evidence="4">
    <location>
        <begin position="22"/>
        <end position="600"/>
    </location>
</feature>
<dbReference type="InterPro" id="IPR000172">
    <property type="entry name" value="GMC_OxRdtase_N"/>
</dbReference>
<feature type="domain" description="Glucose-methanol-choline oxidoreductase N-terminal" evidence="6">
    <location>
        <begin position="301"/>
        <end position="315"/>
    </location>
</feature>
<dbReference type="InterPro" id="IPR012132">
    <property type="entry name" value="GMC_OxRdtase"/>
</dbReference>
<gene>
    <name evidence="7" type="primary">Gld_27</name>
    <name evidence="7" type="ORF">B7P43_G08905</name>
</gene>
<dbReference type="InterPro" id="IPR036188">
    <property type="entry name" value="FAD/NAD-bd_sf"/>
</dbReference>
<dbReference type="PROSITE" id="PS00623">
    <property type="entry name" value="GMC_OXRED_1"/>
    <property type="match status" value="1"/>
</dbReference>
<comment type="cofactor">
    <cofactor evidence="2">
        <name>FAD</name>
        <dbReference type="ChEBI" id="CHEBI:57692"/>
    </cofactor>
</comment>
<dbReference type="Pfam" id="PF00732">
    <property type="entry name" value="GMC_oxred_N"/>
    <property type="match status" value="1"/>
</dbReference>
<dbReference type="Gene3D" id="3.30.560.10">
    <property type="entry name" value="Glucose Oxidase, domain 3"/>
    <property type="match status" value="1"/>
</dbReference>
<dbReference type="GO" id="GO:0050660">
    <property type="term" value="F:flavin adenine dinucleotide binding"/>
    <property type="evidence" value="ECO:0007669"/>
    <property type="project" value="InterPro"/>
</dbReference>
<accession>A0A2J7QTE5</accession>
<dbReference type="SUPFAM" id="SSF54373">
    <property type="entry name" value="FAD-linked reductases, C-terminal domain"/>
    <property type="match status" value="1"/>
</dbReference>
<dbReference type="InterPro" id="IPR007867">
    <property type="entry name" value="GMC_OxRtase_C"/>
</dbReference>
<keyword evidence="8" id="KW-1185">Reference proteome</keyword>
<evidence type="ECO:0000259" key="5">
    <source>
        <dbReference type="PROSITE" id="PS00623"/>
    </source>
</evidence>
<evidence type="ECO:0000259" key="6">
    <source>
        <dbReference type="PROSITE" id="PS00624"/>
    </source>
</evidence>
<dbReference type="Gene3D" id="3.50.50.60">
    <property type="entry name" value="FAD/NAD(P)-binding domain"/>
    <property type="match status" value="1"/>
</dbReference>